<dbReference type="Proteomes" id="UP000600918">
    <property type="component" value="Unassembled WGS sequence"/>
</dbReference>
<comment type="caution">
    <text evidence="2">The sequence shown here is derived from an EMBL/GenBank/DDBJ whole genome shotgun (WGS) entry which is preliminary data.</text>
</comment>
<feature type="compositionally biased region" description="Low complexity" evidence="1">
    <location>
        <begin position="1"/>
        <end position="15"/>
    </location>
</feature>
<feature type="region of interest" description="Disordered" evidence="1">
    <location>
        <begin position="1"/>
        <end position="72"/>
    </location>
</feature>
<evidence type="ECO:0000256" key="1">
    <source>
        <dbReference type="SAM" id="MobiDB-lite"/>
    </source>
</evidence>
<keyword evidence="3" id="KW-1185">Reference proteome</keyword>
<sequence>MPPTTTTMTTTTTTTAGRRTGFTPGDRNGPIGNTTDNESTRVGRLTISRRSSPGDDDDEYDDDEEDEEDQDEDLLRVIAIVKRDRAWIRSDHCQVTPRKLNLEFDMLSSVKKGKTCS</sequence>
<proteinExistence type="predicted"/>
<protein>
    <submittedName>
        <fullName evidence="2">Uncharacterized protein</fullName>
    </submittedName>
</protein>
<name>A0A834P2R7_VESPE</name>
<evidence type="ECO:0000313" key="2">
    <source>
        <dbReference type="EMBL" id="KAF7425813.1"/>
    </source>
</evidence>
<reference evidence="2" key="1">
    <citation type="journal article" date="2020" name="G3 (Bethesda)">
        <title>High-Quality Assemblies for Three Invasive Social Wasps from the &lt;i&gt;Vespula&lt;/i&gt; Genus.</title>
        <authorList>
            <person name="Harrop T.W.R."/>
            <person name="Guhlin J."/>
            <person name="McLaughlin G.M."/>
            <person name="Permina E."/>
            <person name="Stockwell P."/>
            <person name="Gilligan J."/>
            <person name="Le Lec M.F."/>
            <person name="Gruber M.A.M."/>
            <person name="Quinn O."/>
            <person name="Lovegrove M."/>
            <person name="Duncan E.J."/>
            <person name="Remnant E.J."/>
            <person name="Van Eeckhoven J."/>
            <person name="Graham B."/>
            <person name="Knapp R.A."/>
            <person name="Langford K.W."/>
            <person name="Kronenberg Z."/>
            <person name="Press M.O."/>
            <person name="Eacker S.M."/>
            <person name="Wilson-Rankin E.E."/>
            <person name="Purcell J."/>
            <person name="Lester P.J."/>
            <person name="Dearden P.K."/>
        </authorList>
    </citation>
    <scope>NUCLEOTIDE SEQUENCE</scope>
    <source>
        <strain evidence="2">Volc-1</strain>
    </source>
</reference>
<evidence type="ECO:0000313" key="3">
    <source>
        <dbReference type="Proteomes" id="UP000600918"/>
    </source>
</evidence>
<dbReference type="EMBL" id="JACSDY010000006">
    <property type="protein sequence ID" value="KAF7425813.1"/>
    <property type="molecule type" value="Genomic_DNA"/>
</dbReference>
<accession>A0A834P2R7</accession>
<dbReference type="AlphaFoldDB" id="A0A834P2R7"/>
<organism evidence="2 3">
    <name type="scientific">Vespula pensylvanica</name>
    <name type="common">Western yellow jacket</name>
    <name type="synonym">Wasp</name>
    <dbReference type="NCBI Taxonomy" id="30213"/>
    <lineage>
        <taxon>Eukaryota</taxon>
        <taxon>Metazoa</taxon>
        <taxon>Ecdysozoa</taxon>
        <taxon>Arthropoda</taxon>
        <taxon>Hexapoda</taxon>
        <taxon>Insecta</taxon>
        <taxon>Pterygota</taxon>
        <taxon>Neoptera</taxon>
        <taxon>Endopterygota</taxon>
        <taxon>Hymenoptera</taxon>
        <taxon>Apocrita</taxon>
        <taxon>Aculeata</taxon>
        <taxon>Vespoidea</taxon>
        <taxon>Vespidae</taxon>
        <taxon>Vespinae</taxon>
        <taxon>Vespula</taxon>
    </lineage>
</organism>
<feature type="compositionally biased region" description="Acidic residues" evidence="1">
    <location>
        <begin position="54"/>
        <end position="72"/>
    </location>
</feature>
<gene>
    <name evidence="2" type="ORF">H0235_008251</name>
</gene>